<dbReference type="KEGG" id="mcha:111015385"/>
<evidence type="ECO:0000256" key="1">
    <source>
        <dbReference type="SAM" id="MobiDB-lite"/>
    </source>
</evidence>
<sequence>MQQRSLSLFRATDDHCIIIGPTQEPQGRRSPSRRSTDGLDGGGLLPVSDPRSGFRNRDHVSPYRLAERWIHLIPLALFLVVFILWWFSYPVNLEIKDEEITGVYPYEFPEPPKNYIDHVELAVLGAAGMQIASSPLNLTGRGARDLQSIP</sequence>
<dbReference type="RefSeq" id="XP_022146089.1">
    <property type="nucleotide sequence ID" value="XM_022290397.1"/>
</dbReference>
<protein>
    <submittedName>
        <fullName evidence="4">Uncharacterized protein LOC111015385</fullName>
    </submittedName>
</protein>
<organism evidence="3 4">
    <name type="scientific">Momordica charantia</name>
    <name type="common">Bitter gourd</name>
    <name type="synonym">Balsam pear</name>
    <dbReference type="NCBI Taxonomy" id="3673"/>
    <lineage>
        <taxon>Eukaryota</taxon>
        <taxon>Viridiplantae</taxon>
        <taxon>Streptophyta</taxon>
        <taxon>Embryophyta</taxon>
        <taxon>Tracheophyta</taxon>
        <taxon>Spermatophyta</taxon>
        <taxon>Magnoliopsida</taxon>
        <taxon>eudicotyledons</taxon>
        <taxon>Gunneridae</taxon>
        <taxon>Pentapetalae</taxon>
        <taxon>rosids</taxon>
        <taxon>fabids</taxon>
        <taxon>Cucurbitales</taxon>
        <taxon>Cucurbitaceae</taxon>
        <taxon>Momordiceae</taxon>
        <taxon>Momordica</taxon>
    </lineage>
</organism>
<keyword evidence="2" id="KW-0812">Transmembrane</keyword>
<gene>
    <name evidence="4" type="primary">LOC111015385</name>
</gene>
<accession>A0A6J1CX54</accession>
<dbReference type="PANTHER" id="PTHR34189:SF18">
    <property type="entry name" value="SERINE_THREONINE-KINASE RLCKVII PROTEIN"/>
    <property type="match status" value="1"/>
</dbReference>
<dbReference type="Proteomes" id="UP000504603">
    <property type="component" value="Unplaced"/>
</dbReference>
<feature type="transmembrane region" description="Helical" evidence="2">
    <location>
        <begin position="69"/>
        <end position="87"/>
    </location>
</feature>
<keyword evidence="3" id="KW-1185">Reference proteome</keyword>
<dbReference type="OrthoDB" id="1191655at2759"/>
<evidence type="ECO:0000313" key="4">
    <source>
        <dbReference type="RefSeq" id="XP_022146089.1"/>
    </source>
</evidence>
<feature type="region of interest" description="Disordered" evidence="1">
    <location>
        <begin position="20"/>
        <end position="51"/>
    </location>
</feature>
<reference evidence="4" key="1">
    <citation type="submission" date="2025-08" db="UniProtKB">
        <authorList>
            <consortium name="RefSeq"/>
        </authorList>
    </citation>
    <scope>IDENTIFICATION</scope>
    <source>
        <strain evidence="4">OHB3-1</strain>
    </source>
</reference>
<name>A0A6J1CX54_MOMCH</name>
<evidence type="ECO:0000313" key="3">
    <source>
        <dbReference type="Proteomes" id="UP000504603"/>
    </source>
</evidence>
<keyword evidence="2" id="KW-0472">Membrane</keyword>
<dbReference type="GeneID" id="111015385"/>
<keyword evidence="2" id="KW-1133">Transmembrane helix</keyword>
<dbReference type="PANTHER" id="PTHR34189">
    <property type="entry name" value="TRANSMEMBRANE PROTEIN"/>
    <property type="match status" value="1"/>
</dbReference>
<proteinExistence type="predicted"/>
<evidence type="ECO:0000256" key="2">
    <source>
        <dbReference type="SAM" id="Phobius"/>
    </source>
</evidence>
<dbReference type="AlphaFoldDB" id="A0A6J1CX54"/>